<dbReference type="RefSeq" id="WP_261699128.1">
    <property type="nucleotide sequence ID" value="NZ_CP104697.1"/>
</dbReference>
<dbReference type="SUPFAM" id="SSF46785">
    <property type="entry name" value="Winged helix' DNA-binding domain"/>
    <property type="match status" value="1"/>
</dbReference>
<reference evidence="4" key="1">
    <citation type="submission" date="2022-09" db="EMBL/GenBank/DDBJ databases">
        <title>Streptomyces vinaceusdrappus strain AC-40.</title>
        <authorList>
            <person name="Sedeek A.M."/>
            <person name="Salah I."/>
            <person name="Kamel H.L."/>
            <person name="Soltan M.A."/>
            <person name="Elsayed T.R."/>
        </authorList>
    </citation>
    <scope>NUCLEOTIDE SEQUENCE</scope>
    <source>
        <strain evidence="4">AC-40</strain>
    </source>
</reference>
<dbReference type="InterPro" id="IPR005471">
    <property type="entry name" value="Tscrpt_reg_IclR_N"/>
</dbReference>
<keyword evidence="2" id="KW-0804">Transcription</keyword>
<keyword evidence="1" id="KW-0805">Transcription regulation</keyword>
<keyword evidence="5" id="KW-1185">Reference proteome</keyword>
<protein>
    <submittedName>
        <fullName evidence="4">Helix-turn-helix domain-containing protein</fullName>
    </submittedName>
</protein>
<gene>
    <name evidence="4" type="ORF">N6Q81_15015</name>
</gene>
<dbReference type="PANTHER" id="PTHR30136">
    <property type="entry name" value="HELIX-TURN-HELIX TRANSCRIPTIONAL REGULATOR, ICLR FAMILY"/>
    <property type="match status" value="1"/>
</dbReference>
<dbReference type="InterPro" id="IPR036390">
    <property type="entry name" value="WH_DNA-bd_sf"/>
</dbReference>
<dbReference type="Gene3D" id="3.30.450.40">
    <property type="match status" value="1"/>
</dbReference>
<proteinExistence type="predicted"/>
<evidence type="ECO:0000313" key="4">
    <source>
        <dbReference type="EMBL" id="UXI79248.1"/>
    </source>
</evidence>
<feature type="non-terminal residue" evidence="4">
    <location>
        <position position="133"/>
    </location>
</feature>
<dbReference type="Proteomes" id="UP001064390">
    <property type="component" value="Chromosome"/>
</dbReference>
<sequence>MPAHTAHDTPHDESGTAPVAQAPAEAVTPLLRGIAVLRHLTEADAGTLSLSGLEKATGLARSTVDRVTATLARMGYVRLDGRDVTLAPRLTELGNAYLADELDESVSLAVADGDGIRFIHQATRRRAMSLSFR</sequence>
<dbReference type="SMART" id="SM00346">
    <property type="entry name" value="HTH_ICLR"/>
    <property type="match status" value="1"/>
</dbReference>
<name>A0ABY6BUL6_9ACTN</name>
<evidence type="ECO:0000313" key="5">
    <source>
        <dbReference type="Proteomes" id="UP001064390"/>
    </source>
</evidence>
<evidence type="ECO:0000256" key="2">
    <source>
        <dbReference type="ARBA" id="ARBA00023163"/>
    </source>
</evidence>
<dbReference type="PROSITE" id="PS51077">
    <property type="entry name" value="HTH_ICLR"/>
    <property type="match status" value="1"/>
</dbReference>
<feature type="domain" description="HTH iclR-type" evidence="3">
    <location>
        <begin position="27"/>
        <end position="88"/>
    </location>
</feature>
<accession>A0ABY6BUL6</accession>
<dbReference type="InterPro" id="IPR029016">
    <property type="entry name" value="GAF-like_dom_sf"/>
</dbReference>
<dbReference type="EMBL" id="CP104697">
    <property type="protein sequence ID" value="UXI79248.1"/>
    <property type="molecule type" value="Genomic_DNA"/>
</dbReference>
<dbReference type="Gene3D" id="1.10.10.10">
    <property type="entry name" value="Winged helix-like DNA-binding domain superfamily/Winged helix DNA-binding domain"/>
    <property type="match status" value="1"/>
</dbReference>
<dbReference type="PANTHER" id="PTHR30136:SF34">
    <property type="entry name" value="TRANSCRIPTIONAL REGULATOR"/>
    <property type="match status" value="1"/>
</dbReference>
<dbReference type="Pfam" id="PF09339">
    <property type="entry name" value="HTH_IclR"/>
    <property type="match status" value="1"/>
</dbReference>
<dbReference type="InterPro" id="IPR036388">
    <property type="entry name" value="WH-like_DNA-bd_sf"/>
</dbReference>
<evidence type="ECO:0000256" key="1">
    <source>
        <dbReference type="ARBA" id="ARBA00023015"/>
    </source>
</evidence>
<organism evidence="4 5">
    <name type="scientific">Streptomyces vinaceusdrappus</name>
    <dbReference type="NCBI Taxonomy" id="67376"/>
    <lineage>
        <taxon>Bacteria</taxon>
        <taxon>Bacillati</taxon>
        <taxon>Actinomycetota</taxon>
        <taxon>Actinomycetes</taxon>
        <taxon>Kitasatosporales</taxon>
        <taxon>Streptomycetaceae</taxon>
        <taxon>Streptomyces</taxon>
        <taxon>Streptomyces rochei group</taxon>
    </lineage>
</organism>
<evidence type="ECO:0000259" key="3">
    <source>
        <dbReference type="PROSITE" id="PS51077"/>
    </source>
</evidence>
<dbReference type="InterPro" id="IPR050707">
    <property type="entry name" value="HTH_MetabolicPath_Reg"/>
</dbReference>